<dbReference type="EMBL" id="CM045760">
    <property type="protein sequence ID" value="KAI8028189.1"/>
    <property type="molecule type" value="Genomic_DNA"/>
</dbReference>
<keyword evidence="2" id="KW-1185">Reference proteome</keyword>
<organism evidence="1 2">
    <name type="scientific">Camellia lanceoleosa</name>
    <dbReference type="NCBI Taxonomy" id="1840588"/>
    <lineage>
        <taxon>Eukaryota</taxon>
        <taxon>Viridiplantae</taxon>
        <taxon>Streptophyta</taxon>
        <taxon>Embryophyta</taxon>
        <taxon>Tracheophyta</taxon>
        <taxon>Spermatophyta</taxon>
        <taxon>Magnoliopsida</taxon>
        <taxon>eudicotyledons</taxon>
        <taxon>Gunneridae</taxon>
        <taxon>Pentapetalae</taxon>
        <taxon>asterids</taxon>
        <taxon>Ericales</taxon>
        <taxon>Theaceae</taxon>
        <taxon>Camellia</taxon>
    </lineage>
</organism>
<sequence length="51" mass="6099">MTTSRASFAGLVGATVVTWNYYSCWTCCLDFFYFLEFRVDISLCIYYYFFL</sequence>
<evidence type="ECO:0000313" key="1">
    <source>
        <dbReference type="EMBL" id="KAI8028189.1"/>
    </source>
</evidence>
<dbReference type="Proteomes" id="UP001060215">
    <property type="component" value="Chromosome 3"/>
</dbReference>
<comment type="caution">
    <text evidence="1">The sequence shown here is derived from an EMBL/GenBank/DDBJ whole genome shotgun (WGS) entry which is preliminary data.</text>
</comment>
<protein>
    <submittedName>
        <fullName evidence="1">Uncharacterized protein</fullName>
    </submittedName>
</protein>
<gene>
    <name evidence="1" type="ORF">LOK49_LG02G02208</name>
</gene>
<reference evidence="1 2" key="1">
    <citation type="journal article" date="2022" name="Plant J.">
        <title>Chromosome-level genome of Camellia lanceoleosa provides a valuable resource for understanding genome evolution and self-incompatibility.</title>
        <authorList>
            <person name="Gong W."/>
            <person name="Xiao S."/>
            <person name="Wang L."/>
            <person name="Liao Z."/>
            <person name="Chang Y."/>
            <person name="Mo W."/>
            <person name="Hu G."/>
            <person name="Li W."/>
            <person name="Zhao G."/>
            <person name="Zhu H."/>
            <person name="Hu X."/>
            <person name="Ji K."/>
            <person name="Xiang X."/>
            <person name="Song Q."/>
            <person name="Yuan D."/>
            <person name="Jin S."/>
            <person name="Zhang L."/>
        </authorList>
    </citation>
    <scope>NUCLEOTIDE SEQUENCE [LARGE SCALE GENOMIC DNA]</scope>
    <source>
        <strain evidence="1">SQ_2022a</strain>
    </source>
</reference>
<proteinExistence type="predicted"/>
<accession>A0ACC0ISF4</accession>
<name>A0ACC0ISF4_9ERIC</name>
<evidence type="ECO:0000313" key="2">
    <source>
        <dbReference type="Proteomes" id="UP001060215"/>
    </source>
</evidence>